<dbReference type="InterPro" id="IPR011032">
    <property type="entry name" value="GroES-like_sf"/>
</dbReference>
<dbReference type="OrthoDB" id="417550at2759"/>
<reference evidence="6 7" key="2">
    <citation type="submission" date="2018-11" db="EMBL/GenBank/DDBJ databases">
        <authorList>
            <consortium name="Pathogen Informatics"/>
        </authorList>
    </citation>
    <scope>NUCLEOTIDE SEQUENCE [LARGE SCALE GENOMIC DNA]</scope>
    <source>
        <strain evidence="6 7">Egypt</strain>
    </source>
</reference>
<dbReference type="PANTHER" id="PTHR43880">
    <property type="entry name" value="ALCOHOL DEHYDROGENASE"/>
    <property type="match status" value="1"/>
</dbReference>
<dbReference type="InterPro" id="IPR013154">
    <property type="entry name" value="ADH-like_N"/>
</dbReference>
<dbReference type="GO" id="GO:0005829">
    <property type="term" value="C:cytosol"/>
    <property type="evidence" value="ECO:0007669"/>
    <property type="project" value="TreeGrafter"/>
</dbReference>
<protein>
    <submittedName>
        <fullName evidence="8">ADH_N domain-containing protein</fullName>
    </submittedName>
</protein>
<feature type="domain" description="Alcohol dehydrogenase-like N-terminal" evidence="5">
    <location>
        <begin position="36"/>
        <end position="135"/>
    </location>
</feature>
<proteinExistence type="predicted"/>
<keyword evidence="3" id="KW-0560">Oxidoreductase</keyword>
<gene>
    <name evidence="6" type="ORF">ECPE_LOCUS8230</name>
</gene>
<dbReference type="WBParaSite" id="ECPE_0000825401-mRNA-1">
    <property type="protein sequence ID" value="ECPE_0000825401-mRNA-1"/>
    <property type="gene ID" value="ECPE_0000825401"/>
</dbReference>
<evidence type="ECO:0000256" key="2">
    <source>
        <dbReference type="ARBA" id="ARBA00022833"/>
    </source>
</evidence>
<evidence type="ECO:0000256" key="3">
    <source>
        <dbReference type="ARBA" id="ARBA00023002"/>
    </source>
</evidence>
<dbReference type="GO" id="GO:0008270">
    <property type="term" value="F:zinc ion binding"/>
    <property type="evidence" value="ECO:0007669"/>
    <property type="project" value="InterPro"/>
</dbReference>
<dbReference type="AlphaFoldDB" id="A0A183AMP5"/>
<dbReference type="InterPro" id="IPR002328">
    <property type="entry name" value="ADH_Zn_CS"/>
</dbReference>
<sequence length="166" mass="17525">TRSGDPPKIIKCRAAVAWSPKSPLTIETVEVEPPRTGEVRIRITSTGVCHTDAYTLDGLDPEGVFPVILGHEGAGIVESVGPGVTSVQPGDHVIPLYIPQCNDCKFCTRKPLFHFMGCSTFSEYTVVAEISVAKINPQAPLDRIGLLGCGISTGYGAALNNAGTDC</sequence>
<evidence type="ECO:0000313" key="6">
    <source>
        <dbReference type="EMBL" id="VDP83045.1"/>
    </source>
</evidence>
<keyword evidence="1" id="KW-0479">Metal-binding</keyword>
<dbReference type="Gene3D" id="3.90.180.10">
    <property type="entry name" value="Medium-chain alcohol dehydrogenases, catalytic domain"/>
    <property type="match status" value="1"/>
</dbReference>
<evidence type="ECO:0000313" key="8">
    <source>
        <dbReference type="WBParaSite" id="ECPE_0000825401-mRNA-1"/>
    </source>
</evidence>
<dbReference type="GO" id="GO:0046294">
    <property type="term" value="P:formaldehyde catabolic process"/>
    <property type="evidence" value="ECO:0007669"/>
    <property type="project" value="TreeGrafter"/>
</dbReference>
<evidence type="ECO:0000256" key="4">
    <source>
        <dbReference type="ARBA" id="ARBA00023027"/>
    </source>
</evidence>
<keyword evidence="7" id="KW-1185">Reference proteome</keyword>
<accession>A0A183AMP5</accession>
<dbReference type="Pfam" id="PF08240">
    <property type="entry name" value="ADH_N"/>
    <property type="match status" value="1"/>
</dbReference>
<name>A0A183AMP5_9TREM</name>
<dbReference type="GO" id="GO:0051903">
    <property type="term" value="F:S-(hydroxymethyl)glutathione dehydrogenase [NAD(P)+] activity"/>
    <property type="evidence" value="ECO:0007669"/>
    <property type="project" value="TreeGrafter"/>
</dbReference>
<evidence type="ECO:0000313" key="7">
    <source>
        <dbReference type="Proteomes" id="UP000272942"/>
    </source>
</evidence>
<organism evidence="8">
    <name type="scientific">Echinostoma caproni</name>
    <dbReference type="NCBI Taxonomy" id="27848"/>
    <lineage>
        <taxon>Eukaryota</taxon>
        <taxon>Metazoa</taxon>
        <taxon>Spiralia</taxon>
        <taxon>Lophotrochozoa</taxon>
        <taxon>Platyhelminthes</taxon>
        <taxon>Trematoda</taxon>
        <taxon>Digenea</taxon>
        <taxon>Plagiorchiida</taxon>
        <taxon>Echinostomata</taxon>
        <taxon>Echinostomatoidea</taxon>
        <taxon>Echinostomatidae</taxon>
        <taxon>Echinostoma</taxon>
    </lineage>
</organism>
<keyword evidence="4" id="KW-0520">NAD</keyword>
<dbReference type="PANTHER" id="PTHR43880:SF12">
    <property type="entry name" value="ALCOHOL DEHYDROGENASE CLASS-3"/>
    <property type="match status" value="1"/>
</dbReference>
<evidence type="ECO:0000259" key="5">
    <source>
        <dbReference type="Pfam" id="PF08240"/>
    </source>
</evidence>
<evidence type="ECO:0000256" key="1">
    <source>
        <dbReference type="ARBA" id="ARBA00022723"/>
    </source>
</evidence>
<dbReference type="EMBL" id="UZAN01045697">
    <property type="protein sequence ID" value="VDP83045.1"/>
    <property type="molecule type" value="Genomic_DNA"/>
</dbReference>
<reference evidence="8" key="1">
    <citation type="submission" date="2016-06" db="UniProtKB">
        <authorList>
            <consortium name="WormBaseParasite"/>
        </authorList>
    </citation>
    <scope>IDENTIFICATION</scope>
</reference>
<dbReference type="PROSITE" id="PS00059">
    <property type="entry name" value="ADH_ZINC"/>
    <property type="match status" value="1"/>
</dbReference>
<dbReference type="SUPFAM" id="SSF50129">
    <property type="entry name" value="GroES-like"/>
    <property type="match status" value="1"/>
</dbReference>
<dbReference type="Proteomes" id="UP000272942">
    <property type="component" value="Unassembled WGS sequence"/>
</dbReference>
<keyword evidence="2" id="KW-0862">Zinc</keyword>